<reference evidence="3" key="1">
    <citation type="journal article" date="2019" name="Int. J. Syst. Evol. Microbiol.">
        <title>The Global Catalogue of Microorganisms (GCM) 10K type strain sequencing project: providing services to taxonomists for standard genome sequencing and annotation.</title>
        <authorList>
            <consortium name="The Broad Institute Genomics Platform"/>
            <consortium name="The Broad Institute Genome Sequencing Center for Infectious Disease"/>
            <person name="Wu L."/>
            <person name="Ma J."/>
        </authorList>
    </citation>
    <scope>NUCLEOTIDE SEQUENCE [LARGE SCALE GENOMIC DNA]</scope>
    <source>
        <strain evidence="3">NBRC 101365</strain>
    </source>
</reference>
<evidence type="ECO:0000259" key="1">
    <source>
        <dbReference type="Pfam" id="PF16363"/>
    </source>
</evidence>
<dbReference type="Gene3D" id="3.40.50.720">
    <property type="entry name" value="NAD(P)-binding Rossmann-like Domain"/>
    <property type="match status" value="1"/>
</dbReference>
<dbReference type="SUPFAM" id="SSF51735">
    <property type="entry name" value="NAD(P)-binding Rossmann-fold domains"/>
    <property type="match status" value="1"/>
</dbReference>
<dbReference type="Pfam" id="PF16363">
    <property type="entry name" value="GDP_Man_Dehyd"/>
    <property type="match status" value="1"/>
</dbReference>
<accession>A0ABQ6CVG2</accession>
<name>A0ABQ6CVG2_9HYPH</name>
<dbReference type="Proteomes" id="UP001156882">
    <property type="component" value="Unassembled WGS sequence"/>
</dbReference>
<proteinExistence type="predicted"/>
<comment type="caution">
    <text evidence="2">The sequence shown here is derived from an EMBL/GenBank/DDBJ whole genome shotgun (WGS) entry which is preliminary data.</text>
</comment>
<evidence type="ECO:0000313" key="2">
    <source>
        <dbReference type="EMBL" id="GLS22709.1"/>
    </source>
</evidence>
<dbReference type="InterPro" id="IPR036291">
    <property type="entry name" value="NAD(P)-bd_dom_sf"/>
</dbReference>
<evidence type="ECO:0000313" key="3">
    <source>
        <dbReference type="Proteomes" id="UP001156882"/>
    </source>
</evidence>
<dbReference type="InterPro" id="IPR016040">
    <property type="entry name" value="NAD(P)-bd_dom"/>
</dbReference>
<dbReference type="EMBL" id="BSPC01000066">
    <property type="protein sequence ID" value="GLS22709.1"/>
    <property type="molecule type" value="Genomic_DNA"/>
</dbReference>
<dbReference type="PANTHER" id="PTHR43000">
    <property type="entry name" value="DTDP-D-GLUCOSE 4,6-DEHYDRATASE-RELATED"/>
    <property type="match status" value="1"/>
</dbReference>
<gene>
    <name evidence="2" type="ORF">GCM10007874_57290</name>
</gene>
<sequence length="339" mass="38217">MRPYVSELMPGKKYAILGGGGSFGIHTALYLLDHAKPEKVIGIGRNPLRQPAFSLDIDKREGYEYHARHITYELDLLLELLDREKPEIIVNFAAQGEGAVSWKHSWRFFETNSMALVRLSEELMKRDWLERFIQIGTSEMYGSVDRAVTEEEPIKPSSPYAASKVAFDMYLLSVSRFLKFPMNILRPSNAYCSGQLLHRVIPKAILSGLIGEKLPLHGGGKAEKSYIHARDLGRAIHLTAEGAPLGTVYNVGPKEPTSIRRVVELCAEAIGVPFEDLCEVTGDRLGQDSRYWLDSSAIKRDLGWEPEIGWQQGLAEVVDWVRTYIDELRLAPRDYTLRG</sequence>
<protein>
    <submittedName>
        <fullName evidence="2">dTDP-glucose 4,6-dehydratase</fullName>
    </submittedName>
</protein>
<organism evidence="2 3">
    <name type="scientific">Labrys miyagiensis</name>
    <dbReference type="NCBI Taxonomy" id="346912"/>
    <lineage>
        <taxon>Bacteria</taxon>
        <taxon>Pseudomonadati</taxon>
        <taxon>Pseudomonadota</taxon>
        <taxon>Alphaproteobacteria</taxon>
        <taxon>Hyphomicrobiales</taxon>
        <taxon>Xanthobacteraceae</taxon>
        <taxon>Labrys</taxon>
    </lineage>
</organism>
<keyword evidence="3" id="KW-1185">Reference proteome</keyword>
<feature type="domain" description="NAD(P)-binding" evidence="1">
    <location>
        <begin position="16"/>
        <end position="316"/>
    </location>
</feature>